<dbReference type="Gene3D" id="3.40.605.10">
    <property type="entry name" value="Aldehyde Dehydrogenase, Chain A, domain 1"/>
    <property type="match status" value="1"/>
</dbReference>
<dbReference type="OrthoDB" id="9804734at2"/>
<keyword evidence="5" id="KW-1185">Reference proteome</keyword>
<dbReference type="GO" id="GO:0008774">
    <property type="term" value="F:acetaldehyde dehydrogenase (acetylating) activity"/>
    <property type="evidence" value="ECO:0007669"/>
    <property type="project" value="InterPro"/>
</dbReference>
<organism evidence="4 5">
    <name type="scientific">Jeotgalibacillus alimentarius</name>
    <dbReference type="NCBI Taxonomy" id="135826"/>
    <lineage>
        <taxon>Bacteria</taxon>
        <taxon>Bacillati</taxon>
        <taxon>Bacillota</taxon>
        <taxon>Bacilli</taxon>
        <taxon>Bacillales</taxon>
        <taxon>Caryophanaceae</taxon>
        <taxon>Jeotgalibacillus</taxon>
    </lineage>
</organism>
<proteinExistence type="predicted"/>
<evidence type="ECO:0000256" key="2">
    <source>
        <dbReference type="ARBA" id="ARBA00023027"/>
    </source>
</evidence>
<dbReference type="Gene3D" id="3.40.309.10">
    <property type="entry name" value="Aldehyde Dehydrogenase, Chain A, domain 2"/>
    <property type="match status" value="1"/>
</dbReference>
<dbReference type="NCBIfam" id="NF011927">
    <property type="entry name" value="PRK15398.1"/>
    <property type="match status" value="1"/>
</dbReference>
<dbReference type="InterPro" id="IPR016163">
    <property type="entry name" value="Ald_DH_C"/>
</dbReference>
<evidence type="ECO:0000313" key="5">
    <source>
        <dbReference type="Proteomes" id="UP000031950"/>
    </source>
</evidence>
<protein>
    <submittedName>
        <fullName evidence="4">Aldehyde dehydrogenase</fullName>
    </submittedName>
</protein>
<evidence type="ECO:0000259" key="3">
    <source>
        <dbReference type="Pfam" id="PF00171"/>
    </source>
</evidence>
<accession>A0A0C2VQH5</accession>
<dbReference type="SUPFAM" id="SSF53720">
    <property type="entry name" value="ALDH-like"/>
    <property type="match status" value="1"/>
</dbReference>
<dbReference type="CDD" id="cd07121">
    <property type="entry name" value="ALDH_EutE"/>
    <property type="match status" value="1"/>
</dbReference>
<dbReference type="PATRIC" id="fig|135826.4.peg.2797"/>
<keyword evidence="2" id="KW-0520">NAD</keyword>
<dbReference type="PANTHER" id="PTHR11699">
    <property type="entry name" value="ALDEHYDE DEHYDROGENASE-RELATED"/>
    <property type="match status" value="1"/>
</dbReference>
<dbReference type="Proteomes" id="UP000031950">
    <property type="component" value="Unassembled WGS sequence"/>
</dbReference>
<gene>
    <name evidence="4" type="ORF">KP77_28130</name>
</gene>
<evidence type="ECO:0000256" key="1">
    <source>
        <dbReference type="ARBA" id="ARBA00023002"/>
    </source>
</evidence>
<dbReference type="EMBL" id="JXRQ01000025">
    <property type="protein sequence ID" value="KIL46686.1"/>
    <property type="molecule type" value="Genomic_DNA"/>
</dbReference>
<sequence>MSISEETLQQIIKSVVTQVESELGHKHSAPATGSQSATPVAPVKMKAVTNKPVFKEHTYRSSGEGIYTTVDEAVSRSAAAQKKYVKHFTMNDRVTVLNAIKQTVLSSKDTLSKMAVEETGIGCYEDKIQKHELVCKKTPGIEDLKTEAMSGDDGLTIIEEAPFGVIGAVTPVTNPTTTIINNSLSMLAAGNTVVFNVHPSSKKVCSYLIRELHQSIVQAGGPADLITMVADPTLDTLNELAAHPDIRLLVGTGGPGLVKSLLQSGKKAIGAGAGNPPVIVDETADLVNAAKSIILGASFDHNLLCIAEKEVFVLEEAANELIYQMLDQGAYMLNNEELSRVMSLVLTEDSSSPVAGGCTGKPSKKYHVKKEWIGQSAAAIARAAGINKENIKLLICETDPDHPFVVLEQMMPVLPIVKTQSFEEAVEWAVAAEKGNRHTAVIHSTNVDRMTAFARAIETTIFVKNASSLAGVGFGGEGHTTMTIAGPTGEGVTSARSFTRKRRCVLAEGGFRIIG</sequence>
<dbReference type="InterPro" id="IPR015590">
    <property type="entry name" value="Aldehyde_DH_dom"/>
</dbReference>
<dbReference type="InterPro" id="IPR016161">
    <property type="entry name" value="Ald_DH/histidinol_DH"/>
</dbReference>
<feature type="domain" description="Aldehyde dehydrogenase" evidence="3">
    <location>
        <begin position="397"/>
        <end position="480"/>
    </location>
</feature>
<dbReference type="AlphaFoldDB" id="A0A0C2VQH5"/>
<evidence type="ECO:0000313" key="4">
    <source>
        <dbReference type="EMBL" id="KIL46686.1"/>
    </source>
</evidence>
<reference evidence="4 5" key="1">
    <citation type="submission" date="2015-01" db="EMBL/GenBank/DDBJ databases">
        <title>Genome sequence of Jeotgalibacillus alimentarius.</title>
        <authorList>
            <person name="Goh K.M."/>
            <person name="Chan K.-G."/>
            <person name="Yaakop A.S."/>
            <person name="Ee R."/>
            <person name="Gan H.M."/>
            <person name="Chan C.S."/>
        </authorList>
    </citation>
    <scope>NUCLEOTIDE SEQUENCE [LARGE SCALE GENOMIC DNA]</scope>
    <source>
        <strain evidence="4 5">YKJ-13</strain>
    </source>
</reference>
<comment type="caution">
    <text evidence="4">The sequence shown here is derived from an EMBL/GenBank/DDBJ whole genome shotgun (WGS) entry which is preliminary data.</text>
</comment>
<feature type="domain" description="Aldehyde dehydrogenase" evidence="3">
    <location>
        <begin position="64"/>
        <end position="327"/>
    </location>
</feature>
<keyword evidence="1" id="KW-0560">Oxidoreductase</keyword>
<dbReference type="InterPro" id="IPR016162">
    <property type="entry name" value="Ald_DH_N"/>
</dbReference>
<dbReference type="Pfam" id="PF00171">
    <property type="entry name" value="Aldedh"/>
    <property type="match status" value="2"/>
</dbReference>
<dbReference type="InterPro" id="IPR012408">
    <property type="entry name" value="Acetald_propionald_DH-rel"/>
</dbReference>
<dbReference type="STRING" id="135826.KP77_28130"/>
<dbReference type="PIRSF" id="PIRSF036410">
    <property type="entry name" value="EutE_PduP"/>
    <property type="match status" value="1"/>
</dbReference>
<name>A0A0C2VQH5_9BACL</name>
<dbReference type="RefSeq" id="WP_041123321.1">
    <property type="nucleotide sequence ID" value="NZ_JXRQ01000025.1"/>
</dbReference>